<evidence type="ECO:0000256" key="8">
    <source>
        <dbReference type="ARBA" id="ARBA00023125"/>
    </source>
</evidence>
<dbReference type="GO" id="GO:0016787">
    <property type="term" value="F:hydrolase activity"/>
    <property type="evidence" value="ECO:0007669"/>
    <property type="project" value="UniProtKB-KW"/>
</dbReference>
<dbReference type="PROSITE" id="PS51192">
    <property type="entry name" value="HELICASE_ATP_BIND_1"/>
    <property type="match status" value="1"/>
</dbReference>
<dbReference type="InterPro" id="IPR000330">
    <property type="entry name" value="SNF2_N"/>
</dbReference>
<dbReference type="InterPro" id="IPR001650">
    <property type="entry name" value="Helicase_C-like"/>
</dbReference>
<feature type="compositionally biased region" description="Acidic residues" evidence="11">
    <location>
        <begin position="197"/>
        <end position="208"/>
    </location>
</feature>
<comment type="caution">
    <text evidence="14">The sequence shown here is derived from an EMBL/GenBank/DDBJ whole genome shotgun (WGS) entry which is preliminary data.</text>
</comment>
<name>A0A0G2GF25_PHACM</name>
<evidence type="ECO:0000259" key="12">
    <source>
        <dbReference type="PROSITE" id="PS51192"/>
    </source>
</evidence>
<dbReference type="GO" id="GO:0005524">
    <property type="term" value="F:ATP binding"/>
    <property type="evidence" value="ECO:0007669"/>
    <property type="project" value="InterPro"/>
</dbReference>
<comment type="similarity">
    <text evidence="2">Belongs to the SNF2/RAD54 helicase family.</text>
</comment>
<evidence type="ECO:0000256" key="6">
    <source>
        <dbReference type="ARBA" id="ARBA00022806"/>
    </source>
</evidence>
<reference evidence="14 15" key="1">
    <citation type="submission" date="2015-05" db="EMBL/GenBank/DDBJ databases">
        <title>Distinctive expansion of gene families associated with plant cell wall degradation and secondary metabolism in the genomes of grapevine trunk pathogens.</title>
        <authorList>
            <person name="Lawrence D.P."/>
            <person name="Travadon R."/>
            <person name="Rolshausen P.E."/>
            <person name="Baumgartner K."/>
        </authorList>
    </citation>
    <scope>NUCLEOTIDE SEQUENCE [LARGE SCALE GENOMIC DNA]</scope>
    <source>
        <strain evidence="14">UCRPC4</strain>
    </source>
</reference>
<organism evidence="14 15">
    <name type="scientific">Phaeomoniella chlamydospora</name>
    <name type="common">Phaeoacremonium chlamydosporum</name>
    <dbReference type="NCBI Taxonomy" id="158046"/>
    <lineage>
        <taxon>Eukaryota</taxon>
        <taxon>Fungi</taxon>
        <taxon>Dikarya</taxon>
        <taxon>Ascomycota</taxon>
        <taxon>Pezizomycotina</taxon>
        <taxon>Eurotiomycetes</taxon>
        <taxon>Chaetothyriomycetidae</taxon>
        <taxon>Phaeomoniellales</taxon>
        <taxon>Phaeomoniellaceae</taxon>
        <taxon>Phaeomoniella</taxon>
    </lineage>
</organism>
<protein>
    <submittedName>
        <fullName evidence="14">Putative dna repair protein rhp26</fullName>
    </submittedName>
</protein>
<evidence type="ECO:0000256" key="5">
    <source>
        <dbReference type="ARBA" id="ARBA00022801"/>
    </source>
</evidence>
<dbReference type="GO" id="GO:0005634">
    <property type="term" value="C:nucleus"/>
    <property type="evidence" value="ECO:0007669"/>
    <property type="project" value="TreeGrafter"/>
</dbReference>
<keyword evidence="6" id="KW-0347">Helicase</keyword>
<feature type="domain" description="Helicase ATP-binding" evidence="12">
    <location>
        <begin position="418"/>
        <end position="615"/>
    </location>
</feature>
<dbReference type="CDD" id="cd18000">
    <property type="entry name" value="DEXHc_ERCC6"/>
    <property type="match status" value="1"/>
</dbReference>
<dbReference type="PANTHER" id="PTHR45629">
    <property type="entry name" value="SNF2/RAD54 FAMILY MEMBER"/>
    <property type="match status" value="1"/>
</dbReference>
<dbReference type="InterPro" id="IPR038718">
    <property type="entry name" value="SNF2-like_sf"/>
</dbReference>
<dbReference type="FunFam" id="3.40.50.10810:FF:000039">
    <property type="entry name" value="DNA repair protein Rhp26/Rad26"/>
    <property type="match status" value="1"/>
</dbReference>
<dbReference type="Pfam" id="PF00176">
    <property type="entry name" value="SNF2-rel_dom"/>
    <property type="match status" value="1"/>
</dbReference>
<feature type="region of interest" description="Disordered" evidence="11">
    <location>
        <begin position="139"/>
        <end position="161"/>
    </location>
</feature>
<dbReference type="PANTHER" id="PTHR45629:SF7">
    <property type="entry name" value="DNA EXCISION REPAIR PROTEIN ERCC-6-RELATED"/>
    <property type="match status" value="1"/>
</dbReference>
<evidence type="ECO:0000259" key="13">
    <source>
        <dbReference type="PROSITE" id="PS51194"/>
    </source>
</evidence>
<reference evidence="14 15" key="2">
    <citation type="submission" date="2015-05" db="EMBL/GenBank/DDBJ databases">
        <authorList>
            <person name="Morales-Cruz A."/>
            <person name="Amrine K.C."/>
            <person name="Cantu D."/>
        </authorList>
    </citation>
    <scope>NUCLEOTIDE SEQUENCE [LARGE SCALE GENOMIC DNA]</scope>
    <source>
        <strain evidence="14">UCRPC4</strain>
    </source>
</reference>
<dbReference type="CDD" id="cd18793">
    <property type="entry name" value="SF2_C_SNF"/>
    <property type="match status" value="1"/>
</dbReference>
<evidence type="ECO:0000256" key="11">
    <source>
        <dbReference type="SAM" id="MobiDB-lite"/>
    </source>
</evidence>
<keyword evidence="15" id="KW-1185">Reference proteome</keyword>
<feature type="compositionally biased region" description="Basic and acidic residues" evidence="11">
    <location>
        <begin position="250"/>
        <end position="271"/>
    </location>
</feature>
<evidence type="ECO:0000256" key="3">
    <source>
        <dbReference type="ARBA" id="ARBA00022741"/>
    </source>
</evidence>
<keyword evidence="4" id="KW-0227">DNA damage</keyword>
<gene>
    <name evidence="14" type="ORF">UCRPC4_g06262</name>
</gene>
<dbReference type="InterPro" id="IPR058951">
    <property type="entry name" value="WHD_Rad26_CSB-like"/>
</dbReference>
<dbReference type="PROSITE" id="PS51194">
    <property type="entry name" value="HELICASE_CTER"/>
    <property type="match status" value="1"/>
</dbReference>
<dbReference type="Pfam" id="PF25875">
    <property type="entry name" value="WHD_Rad26_CSB"/>
    <property type="match status" value="1"/>
</dbReference>
<feature type="region of interest" description="Disordered" evidence="11">
    <location>
        <begin position="1098"/>
        <end position="1117"/>
    </location>
</feature>
<feature type="region of interest" description="Disordered" evidence="11">
    <location>
        <begin position="981"/>
        <end position="1013"/>
    </location>
</feature>
<keyword evidence="3" id="KW-0547">Nucleotide-binding</keyword>
<feature type="region of interest" description="Disordered" evidence="11">
    <location>
        <begin position="295"/>
        <end position="316"/>
    </location>
</feature>
<feature type="domain" description="Helicase C-terminal" evidence="13">
    <location>
        <begin position="753"/>
        <end position="914"/>
    </location>
</feature>
<feature type="region of interest" description="Disordered" evidence="11">
    <location>
        <begin position="1"/>
        <end position="53"/>
    </location>
</feature>
<dbReference type="SMART" id="SM00490">
    <property type="entry name" value="HELICc"/>
    <property type="match status" value="1"/>
</dbReference>
<evidence type="ECO:0000313" key="14">
    <source>
        <dbReference type="EMBL" id="KKY15630.1"/>
    </source>
</evidence>
<feature type="region of interest" description="Disordered" evidence="11">
    <location>
        <begin position="1127"/>
        <end position="1171"/>
    </location>
</feature>
<feature type="compositionally biased region" description="Polar residues" evidence="11">
    <location>
        <begin position="9"/>
        <end position="21"/>
    </location>
</feature>
<dbReference type="GO" id="GO:0008094">
    <property type="term" value="F:ATP-dependent activity, acting on DNA"/>
    <property type="evidence" value="ECO:0007669"/>
    <property type="project" value="TreeGrafter"/>
</dbReference>
<dbReference type="OrthoDB" id="413460at2759"/>
<feature type="compositionally biased region" description="Polar residues" evidence="11">
    <location>
        <begin position="983"/>
        <end position="1002"/>
    </location>
</feature>
<proteinExistence type="inferred from homology"/>
<keyword evidence="7" id="KW-0067">ATP-binding</keyword>
<dbReference type="GO" id="GO:0006283">
    <property type="term" value="P:transcription-coupled nucleotide-excision repair"/>
    <property type="evidence" value="ECO:0007669"/>
    <property type="project" value="TreeGrafter"/>
</dbReference>
<evidence type="ECO:0000256" key="9">
    <source>
        <dbReference type="ARBA" id="ARBA00023204"/>
    </source>
</evidence>
<dbReference type="SMART" id="SM00487">
    <property type="entry name" value="DEXDc"/>
    <property type="match status" value="1"/>
</dbReference>
<evidence type="ECO:0000256" key="2">
    <source>
        <dbReference type="ARBA" id="ARBA00007025"/>
    </source>
</evidence>
<feature type="region of interest" description="Disordered" evidence="11">
    <location>
        <begin position="941"/>
        <end position="960"/>
    </location>
</feature>
<dbReference type="Proteomes" id="UP000053317">
    <property type="component" value="Unassembled WGS sequence"/>
</dbReference>
<dbReference type="EMBL" id="LCWF01000182">
    <property type="protein sequence ID" value="KKY15630.1"/>
    <property type="molecule type" value="Genomic_DNA"/>
</dbReference>
<dbReference type="Gene3D" id="3.40.50.300">
    <property type="entry name" value="P-loop containing nucleotide triphosphate hydrolases"/>
    <property type="match status" value="1"/>
</dbReference>
<feature type="compositionally biased region" description="Acidic residues" evidence="11">
    <location>
        <begin position="359"/>
        <end position="372"/>
    </location>
</feature>
<keyword evidence="9" id="KW-0234">DNA repair</keyword>
<keyword evidence="8" id="KW-0238">DNA-binding</keyword>
<sequence length="1240" mass="138301">MDGVGESSAAPSQQDDGTASPQVDREPLLKTEDKDESSRLEALGAGIRDQDDLERDINQQASRLLLEQANERDLQRLEKTSTHRDKLVAQIRKLKQRVSQPIGVTQRAKLKADIDRFEGQVKELENDLAQIQARIDERSVEEEHADGNNATHSGRLPHESQRDYLIRTGKITPFSKFGLNTITRSASNLQDALLDAEAEPEDDEEMYEDAGGAQKSHRHLTKPGFVDNGASSDSDYVEEEDVRRHRKRLRTDGPEGRQPKESKPILDREGEVITPNVEDDSEDAYVAEDYAEIDETEDDFPSTRPTKTTTAKAKEHGNEIEDLSGIDDGRESVYLARVKAWSARRAAARRRADKRRADEDEDGEAAAGDVEIDVDPEAEAFNPHPTIPDTVLEGGYRIPGDIYPSLFDYQKTGVQWLWELCSQQVGGIVGDEMGLGKTIQIISFLAGLHHSKKIRKPTIVVCPATVMKQWVNEFHRWWPPFRVTILHSSGSGMINVRNESTREENLLNQMWNPTSQTRVLTSTQRAAEKMLKNTLTAGGVLVTTYSGLQTYAPLLIPVTWEYAILDEGHKIRNPNTAITIYCKELRTPNRIILSGTPMQNNLIELWSLFDFVFPMRLGTLVSFRNQFEIPIKQGGYANASNLQVQTALKCAETLKDAISPYLLQRFKVDVAADLPKKSEQVLFCRLTKIQRQAYEQFLASDDMKSIMAGKRQVLFGVDILRKISNHPDLTAHKLLSVKPGYNYGSANKSGKMQVVGSLLELWRDTGHKTLLFAQHRIMLDILEKFVRSSGGFKYRRMDGNTPIQARQNMVDEFNNDPDLHVFLLTTKVGGLGVNLTGADRVIIFDPDWNPSTDLQARERAWRLGQKREVTIYRLMTAGTIEEKIYHRQIFKQFLTNKILRDPKQRQTFHMSDLHDLFSLGDEQGPTETSTLFKDAEVTYGKGETTTSSRKGKESETAQATALKSDNINSVAGVASVEQFADANDQSDPQTDPSATANQNHTDSSNSSKSESHIMSSIFSRAGIHSAVEHDQIINGRKVVTADPRMIEAEARKVANEAANELRRAGQIARTVPIGTPTWTGQFGISGKPVEETTPARAFNSSTATSRGNHPAGSTLSSSSLLANLAGNHTAQPHRSPRPSTTASSSPLPSRSSTPHNANPNPNPSSSTRRQTHSFPTLIRDYLLTHGGSVYTQMLIDHFNRFCNTPQATIEFKETLKVVAKLDKGPAGRGRGKWVLKDEFR</sequence>
<dbReference type="SUPFAM" id="SSF52540">
    <property type="entry name" value="P-loop containing nucleoside triphosphate hydrolases"/>
    <property type="match status" value="2"/>
</dbReference>
<evidence type="ECO:0000256" key="1">
    <source>
        <dbReference type="ARBA" id="ARBA00004123"/>
    </source>
</evidence>
<feature type="region of interest" description="Disordered" evidence="11">
    <location>
        <begin position="197"/>
        <end position="271"/>
    </location>
</feature>
<feature type="compositionally biased region" description="Basic and acidic residues" evidence="11">
    <location>
        <begin position="23"/>
        <end position="39"/>
    </location>
</feature>
<dbReference type="InterPro" id="IPR014001">
    <property type="entry name" value="Helicase_ATP-bd"/>
</dbReference>
<dbReference type="InterPro" id="IPR050496">
    <property type="entry name" value="SNF2_RAD54_helicase_repair"/>
</dbReference>
<accession>A0A0G2GF25</accession>
<comment type="subcellular location">
    <subcellularLocation>
        <location evidence="1">Nucleus</location>
    </subcellularLocation>
</comment>
<keyword evidence="5" id="KW-0378">Hydrolase</keyword>
<feature type="region of interest" description="Disordered" evidence="11">
    <location>
        <begin position="349"/>
        <end position="372"/>
    </location>
</feature>
<evidence type="ECO:0000313" key="15">
    <source>
        <dbReference type="Proteomes" id="UP000053317"/>
    </source>
</evidence>
<dbReference type="Gene3D" id="3.40.50.10810">
    <property type="entry name" value="Tandem AAA-ATPase domain"/>
    <property type="match status" value="1"/>
</dbReference>
<keyword evidence="10" id="KW-0539">Nucleus</keyword>
<evidence type="ECO:0000256" key="7">
    <source>
        <dbReference type="ARBA" id="ARBA00022840"/>
    </source>
</evidence>
<feature type="compositionally biased region" description="Polar residues" evidence="11">
    <location>
        <begin position="1098"/>
        <end position="1107"/>
    </location>
</feature>
<evidence type="ECO:0000256" key="4">
    <source>
        <dbReference type="ARBA" id="ARBA00022763"/>
    </source>
</evidence>
<dbReference type="Pfam" id="PF00271">
    <property type="entry name" value="Helicase_C"/>
    <property type="match status" value="1"/>
</dbReference>
<evidence type="ECO:0000256" key="10">
    <source>
        <dbReference type="ARBA" id="ARBA00023242"/>
    </source>
</evidence>
<feature type="compositionally biased region" description="Low complexity" evidence="11">
    <location>
        <begin position="1003"/>
        <end position="1013"/>
    </location>
</feature>
<dbReference type="AlphaFoldDB" id="A0A0G2GF25"/>
<dbReference type="InterPro" id="IPR027417">
    <property type="entry name" value="P-loop_NTPase"/>
</dbReference>
<feature type="compositionally biased region" description="Low complexity" evidence="11">
    <location>
        <begin position="1137"/>
        <end position="1166"/>
    </location>
</feature>
<dbReference type="CDD" id="cd22254">
    <property type="entry name" value="CSB_WHD"/>
    <property type="match status" value="1"/>
</dbReference>
<dbReference type="InterPro" id="IPR049730">
    <property type="entry name" value="SNF2/RAD54-like_C"/>
</dbReference>